<evidence type="ECO:0000256" key="1">
    <source>
        <dbReference type="ARBA" id="ARBA00004586"/>
    </source>
</evidence>
<evidence type="ECO:0000256" key="4">
    <source>
        <dbReference type="ARBA" id="ARBA00022824"/>
    </source>
</evidence>
<dbReference type="AlphaFoldDB" id="A0AAW1WLZ2"/>
<evidence type="ECO:0000256" key="3">
    <source>
        <dbReference type="ARBA" id="ARBA00022692"/>
    </source>
</evidence>
<evidence type="ECO:0000256" key="5">
    <source>
        <dbReference type="ARBA" id="ARBA00022989"/>
    </source>
</evidence>
<evidence type="ECO:0000256" key="10">
    <source>
        <dbReference type="SAM" id="MobiDB-lite"/>
    </source>
</evidence>
<keyword evidence="3 11" id="KW-0812">Transmembrane</keyword>
<feature type="compositionally biased region" description="Basic and acidic residues" evidence="10">
    <location>
        <begin position="778"/>
        <end position="811"/>
    </location>
</feature>
<dbReference type="PROSITE" id="PS51847">
    <property type="entry name" value="SMP"/>
    <property type="match status" value="1"/>
</dbReference>
<feature type="region of interest" description="Disordered" evidence="10">
    <location>
        <begin position="495"/>
        <end position="514"/>
    </location>
</feature>
<keyword evidence="2" id="KW-0813">Transport</keyword>
<organism evidence="13 14">
    <name type="scientific">Rubus argutus</name>
    <name type="common">Southern blackberry</name>
    <dbReference type="NCBI Taxonomy" id="59490"/>
    <lineage>
        <taxon>Eukaryota</taxon>
        <taxon>Viridiplantae</taxon>
        <taxon>Streptophyta</taxon>
        <taxon>Embryophyta</taxon>
        <taxon>Tracheophyta</taxon>
        <taxon>Spermatophyta</taxon>
        <taxon>Magnoliopsida</taxon>
        <taxon>eudicotyledons</taxon>
        <taxon>Gunneridae</taxon>
        <taxon>Pentapetalae</taxon>
        <taxon>rosids</taxon>
        <taxon>fabids</taxon>
        <taxon>Rosales</taxon>
        <taxon>Rosaceae</taxon>
        <taxon>Rosoideae</taxon>
        <taxon>Rosoideae incertae sedis</taxon>
        <taxon>Rubus</taxon>
    </lineage>
</organism>
<reference evidence="13 14" key="1">
    <citation type="journal article" date="2023" name="G3 (Bethesda)">
        <title>A chromosome-length genome assembly and annotation of blackberry (Rubus argutus, cv. 'Hillquist').</title>
        <authorList>
            <person name="Bruna T."/>
            <person name="Aryal R."/>
            <person name="Dudchenko O."/>
            <person name="Sargent D.J."/>
            <person name="Mead D."/>
            <person name="Buti M."/>
            <person name="Cavallini A."/>
            <person name="Hytonen T."/>
            <person name="Andres J."/>
            <person name="Pham M."/>
            <person name="Weisz D."/>
            <person name="Mascagni F."/>
            <person name="Usai G."/>
            <person name="Natali L."/>
            <person name="Bassil N."/>
            <person name="Fernandez G.E."/>
            <person name="Lomsadze A."/>
            <person name="Armour M."/>
            <person name="Olukolu B."/>
            <person name="Poorten T."/>
            <person name="Britton C."/>
            <person name="Davik J."/>
            <person name="Ashrafi H."/>
            <person name="Aiden E.L."/>
            <person name="Borodovsky M."/>
            <person name="Worthington M."/>
        </authorList>
    </citation>
    <scope>NUCLEOTIDE SEQUENCE [LARGE SCALE GENOMIC DNA]</scope>
    <source>
        <strain evidence="13">PI 553951</strain>
    </source>
</reference>
<keyword evidence="6" id="KW-0445">Lipid transport</keyword>
<sequence length="811" mass="91062">MWTRLLSLSIGFVFGAVAILAVEALLVYVIINRLQHKSKKYQEEEKEAIRKSQEIQSKSDIQRRHSLQFKQGVVWVLEPEKVPKSWQEKVLREQKRKKEFFEVSPIKKYAKIKNLLLILTEPDGSQTAIQLKGCTIEAVSSTSLASRKWAKRFPLKLESKTAIIYKGSKIFYIYLETSWEKESWCKALRSASCNDKEKLDRFAKLHEEFQCYLTLLNAGYPSFMKYSGGLSAAEPTDRANRVDGSSSKVRTFLRKITKKYYKVSPDNKLSWTSSLGHEERKICEKFRPCQDSVSATSLGDASPPVKRAQSFTEGNLAIPRSSTSTLSGSQSHISVISDADSDEKYISDEGTLCLNLLISRLFFDAKSSVEMKRSIQAQIQRTLSNMRTPSYIGEVICTDINIGNLPPYIHGMRVVPMDMSDVWALEVDIGYYGGAVLDVETRLEVRELDFSKGIGDAGSQSGSVGDMSTDLFEEFENFGKQLNLAEGTVDALEHKEECDPKPDGSKISKSSMSASNNGSRWKSLLNSIAKQVSQVPLSLAIRIASLRGTLRLHIKPPPSDQLWFAFTSMPDIDFNLDSSVGDHKITSGRIALFLISRFKAAIRETLVLPNFESICIPWMLAEKDDWVPRKVAPFIWINQESSANDSPTTLCEVAMFQPTEEKYRTEASGGTSSDHSQSKHQKLKKAESIENPIHEPSNVLAFSVSSNDLLAGSSDETNQELRTPLLANGEPQETCKNKLEDIVEGQSPSRSTISIDRQSSHASEEDESKPKRLGRRARMLDLGKKMGEKLEEKRRTIEEKSRNIVEKMRGP</sequence>
<feature type="compositionally biased region" description="Basic and acidic residues" evidence="10">
    <location>
        <begin position="495"/>
        <end position="506"/>
    </location>
</feature>
<evidence type="ECO:0000256" key="9">
    <source>
        <dbReference type="SAM" id="Coils"/>
    </source>
</evidence>
<dbReference type="PANTHER" id="PTHR13466">
    <property type="entry name" value="TEX2 PROTEIN-RELATED"/>
    <property type="match status" value="1"/>
</dbReference>
<feature type="transmembrane region" description="Helical" evidence="11">
    <location>
        <begin position="6"/>
        <end position="31"/>
    </location>
</feature>
<dbReference type="PANTHER" id="PTHR13466:SF0">
    <property type="entry name" value="SMP-LTD DOMAIN-CONTAINING PROTEIN"/>
    <property type="match status" value="1"/>
</dbReference>
<feature type="compositionally biased region" description="Polar residues" evidence="10">
    <location>
        <begin position="746"/>
        <end position="757"/>
    </location>
</feature>
<keyword evidence="7" id="KW-0446">Lipid-binding</keyword>
<keyword evidence="4" id="KW-0256">Endoplasmic reticulum</keyword>
<name>A0AAW1WLZ2_RUBAR</name>
<gene>
    <name evidence="13" type="ORF">M0R45_022899</name>
</gene>
<evidence type="ECO:0000256" key="8">
    <source>
        <dbReference type="ARBA" id="ARBA00023136"/>
    </source>
</evidence>
<feature type="region of interest" description="Disordered" evidence="10">
    <location>
        <begin position="743"/>
        <end position="811"/>
    </location>
</feature>
<comment type="subcellular location">
    <subcellularLocation>
        <location evidence="1">Endoplasmic reticulum membrane</location>
    </subcellularLocation>
</comment>
<evidence type="ECO:0000313" key="14">
    <source>
        <dbReference type="Proteomes" id="UP001457282"/>
    </source>
</evidence>
<evidence type="ECO:0000259" key="12">
    <source>
        <dbReference type="PROSITE" id="PS51847"/>
    </source>
</evidence>
<evidence type="ECO:0000256" key="2">
    <source>
        <dbReference type="ARBA" id="ARBA00022448"/>
    </source>
</evidence>
<dbReference type="Proteomes" id="UP001457282">
    <property type="component" value="Unassembled WGS sequence"/>
</dbReference>
<dbReference type="CDD" id="cd21675">
    <property type="entry name" value="SMP_TEX2"/>
    <property type="match status" value="1"/>
</dbReference>
<dbReference type="InterPro" id="IPR031468">
    <property type="entry name" value="SMP_LBD"/>
</dbReference>
<keyword evidence="14" id="KW-1185">Reference proteome</keyword>
<evidence type="ECO:0000256" key="7">
    <source>
        <dbReference type="ARBA" id="ARBA00023121"/>
    </source>
</evidence>
<dbReference type="Pfam" id="PF23065">
    <property type="entry name" value="PH_SMPa"/>
    <property type="match status" value="1"/>
</dbReference>
<dbReference type="GO" id="GO:0008289">
    <property type="term" value="F:lipid binding"/>
    <property type="evidence" value="ECO:0007669"/>
    <property type="project" value="UniProtKB-KW"/>
</dbReference>
<dbReference type="InterPro" id="IPR057080">
    <property type="entry name" value="PH_SMPa"/>
</dbReference>
<dbReference type="GO" id="GO:0006869">
    <property type="term" value="P:lipid transport"/>
    <property type="evidence" value="ECO:0007669"/>
    <property type="project" value="UniProtKB-KW"/>
</dbReference>
<dbReference type="SUPFAM" id="SSF50729">
    <property type="entry name" value="PH domain-like"/>
    <property type="match status" value="1"/>
</dbReference>
<evidence type="ECO:0000256" key="11">
    <source>
        <dbReference type="SAM" id="Phobius"/>
    </source>
</evidence>
<proteinExistence type="predicted"/>
<feature type="region of interest" description="Disordered" evidence="10">
    <location>
        <begin position="661"/>
        <end position="691"/>
    </location>
</feature>
<comment type="caution">
    <text evidence="13">The sequence shown here is derived from an EMBL/GenBank/DDBJ whole genome shotgun (WGS) entry which is preliminary data.</text>
</comment>
<keyword evidence="5 11" id="KW-1133">Transmembrane helix</keyword>
<protein>
    <recommendedName>
        <fullName evidence="12">SMP-LTD domain-containing protein</fullName>
    </recommendedName>
</protein>
<accession>A0AAW1WLZ2</accession>
<feature type="domain" description="SMP-LTD" evidence="12">
    <location>
        <begin position="352"/>
        <end position="617"/>
    </location>
</feature>
<dbReference type="EMBL" id="JBEDUW010000005">
    <property type="protein sequence ID" value="KAK9925628.1"/>
    <property type="molecule type" value="Genomic_DNA"/>
</dbReference>
<feature type="coiled-coil region" evidence="9">
    <location>
        <begin position="31"/>
        <end position="58"/>
    </location>
</feature>
<dbReference type="GO" id="GO:0005789">
    <property type="term" value="C:endoplasmic reticulum membrane"/>
    <property type="evidence" value="ECO:0007669"/>
    <property type="project" value="UniProtKB-SubCell"/>
</dbReference>
<evidence type="ECO:0000313" key="13">
    <source>
        <dbReference type="EMBL" id="KAK9925628.1"/>
    </source>
</evidence>
<keyword evidence="9" id="KW-0175">Coiled coil</keyword>
<keyword evidence="8 11" id="KW-0472">Membrane</keyword>
<evidence type="ECO:0000256" key="6">
    <source>
        <dbReference type="ARBA" id="ARBA00023055"/>
    </source>
</evidence>